<dbReference type="Pfam" id="PF03358">
    <property type="entry name" value="FMN_red"/>
    <property type="match status" value="1"/>
</dbReference>
<dbReference type="EMBL" id="AZDJ01000026">
    <property type="protein sequence ID" value="KRK71789.1"/>
    <property type="molecule type" value="Genomic_DNA"/>
</dbReference>
<dbReference type="Proteomes" id="UP000051804">
    <property type="component" value="Unassembled WGS sequence"/>
</dbReference>
<evidence type="ECO:0000313" key="4">
    <source>
        <dbReference type="Proteomes" id="UP000051804"/>
    </source>
</evidence>
<dbReference type="PATRIC" id="fig|1291734.4.peg.2086"/>
<organism evidence="3 4">
    <name type="scientific">Lacticaseibacillus nasuensis JCM 17158</name>
    <dbReference type="NCBI Taxonomy" id="1291734"/>
    <lineage>
        <taxon>Bacteria</taxon>
        <taxon>Bacillati</taxon>
        <taxon>Bacillota</taxon>
        <taxon>Bacilli</taxon>
        <taxon>Lactobacillales</taxon>
        <taxon>Lactobacillaceae</taxon>
        <taxon>Lacticaseibacillus</taxon>
    </lineage>
</organism>
<name>A0A0R1JKA3_9LACO</name>
<feature type="domain" description="NADPH-dependent FMN reductase-like" evidence="2">
    <location>
        <begin position="1"/>
        <end position="144"/>
    </location>
</feature>
<dbReference type="InterPro" id="IPR029039">
    <property type="entry name" value="Flavoprotein-like_sf"/>
</dbReference>
<sequence>MKIVAIAGSIAEASYNRQLVAYIASHFAELADIQPLSIQDVPVFDEDLDIADYPAVQALADQIEAADGVILATPEHNHTLAPAMKNVIEWLSNQVHPFANKPTLIVGASYYTQGSSRAQLSLRQILEAPGVGALVMPSDEFLLADVQTAFDAQGNLSDPGTQKFLGTVMGKFVQWVNVLAAMKPTPDAPAWQAEDLTASHPTDTTIPVPMDADDWVEQGAAKTHAASGHDYVQLDRGLLTVDQLNWFLNTFPLEATYMDENNQFVYYNHFRDHDDMLAPRYPAQVGDAAAMCHPKRAQDHVKQVLHMLRSGKTDRFAMPVPGNQVNAKWIMHYYQAMHDGDQHYRGVNEWVLDIWPIVADYLKQTGQQLVPVPGAKVDAVSGASQSATAPAKPDADTGASAASEPPAAPAKPAPDADTGASAK</sequence>
<dbReference type="PANTHER" id="PTHR30543">
    <property type="entry name" value="CHROMATE REDUCTASE"/>
    <property type="match status" value="1"/>
</dbReference>
<comment type="caution">
    <text evidence="3">The sequence shown here is derived from an EMBL/GenBank/DDBJ whole genome shotgun (WGS) entry which is preliminary data.</text>
</comment>
<gene>
    <name evidence="3" type="ORF">FD02_GL002034</name>
</gene>
<dbReference type="STRING" id="1291734.FD02_GL002034"/>
<proteinExistence type="predicted"/>
<dbReference type="InterPro" id="IPR005025">
    <property type="entry name" value="FMN_Rdtase-like_dom"/>
</dbReference>
<dbReference type="RefSeq" id="WP_056951327.1">
    <property type="nucleotide sequence ID" value="NZ_AZDJ01000026.1"/>
</dbReference>
<evidence type="ECO:0000313" key="3">
    <source>
        <dbReference type="EMBL" id="KRK71789.1"/>
    </source>
</evidence>
<evidence type="ECO:0000256" key="1">
    <source>
        <dbReference type="SAM" id="MobiDB-lite"/>
    </source>
</evidence>
<reference evidence="3 4" key="1">
    <citation type="journal article" date="2015" name="Genome Announc.">
        <title>Expanding the biotechnology potential of lactobacilli through comparative genomics of 213 strains and associated genera.</title>
        <authorList>
            <person name="Sun Z."/>
            <person name="Harris H.M."/>
            <person name="McCann A."/>
            <person name="Guo C."/>
            <person name="Argimon S."/>
            <person name="Zhang W."/>
            <person name="Yang X."/>
            <person name="Jeffery I.B."/>
            <person name="Cooney J.C."/>
            <person name="Kagawa T.F."/>
            <person name="Liu W."/>
            <person name="Song Y."/>
            <person name="Salvetti E."/>
            <person name="Wrobel A."/>
            <person name="Rasinkangas P."/>
            <person name="Parkhill J."/>
            <person name="Rea M.C."/>
            <person name="O'Sullivan O."/>
            <person name="Ritari J."/>
            <person name="Douillard F.P."/>
            <person name="Paul Ross R."/>
            <person name="Yang R."/>
            <person name="Briner A.E."/>
            <person name="Felis G.E."/>
            <person name="de Vos W.M."/>
            <person name="Barrangou R."/>
            <person name="Klaenhammer T.R."/>
            <person name="Caufield P.W."/>
            <person name="Cui Y."/>
            <person name="Zhang H."/>
            <person name="O'Toole P.W."/>
        </authorList>
    </citation>
    <scope>NUCLEOTIDE SEQUENCE [LARGE SCALE GENOMIC DNA]</scope>
    <source>
        <strain evidence="3 4">JCM 17158</strain>
    </source>
</reference>
<protein>
    <submittedName>
        <fullName evidence="3">Flavoprotein</fullName>
    </submittedName>
</protein>
<dbReference type="SUPFAM" id="SSF52218">
    <property type="entry name" value="Flavoproteins"/>
    <property type="match status" value="1"/>
</dbReference>
<dbReference type="AlphaFoldDB" id="A0A0R1JKA3"/>
<dbReference type="Pfam" id="PF13596">
    <property type="entry name" value="PAS_10"/>
    <property type="match status" value="1"/>
</dbReference>
<evidence type="ECO:0000259" key="2">
    <source>
        <dbReference type="Pfam" id="PF03358"/>
    </source>
</evidence>
<dbReference type="OrthoDB" id="9812295at2"/>
<dbReference type="GO" id="GO:0005829">
    <property type="term" value="C:cytosol"/>
    <property type="evidence" value="ECO:0007669"/>
    <property type="project" value="TreeGrafter"/>
</dbReference>
<dbReference type="InterPro" id="IPR050712">
    <property type="entry name" value="NAD(P)H-dep_reductase"/>
</dbReference>
<feature type="compositionally biased region" description="Low complexity" evidence="1">
    <location>
        <begin position="413"/>
        <end position="423"/>
    </location>
</feature>
<keyword evidence="4" id="KW-1185">Reference proteome</keyword>
<dbReference type="GO" id="GO:0010181">
    <property type="term" value="F:FMN binding"/>
    <property type="evidence" value="ECO:0007669"/>
    <property type="project" value="TreeGrafter"/>
</dbReference>
<dbReference type="GO" id="GO:0016491">
    <property type="term" value="F:oxidoreductase activity"/>
    <property type="evidence" value="ECO:0007669"/>
    <property type="project" value="InterPro"/>
</dbReference>
<dbReference type="Gene3D" id="3.30.450.20">
    <property type="entry name" value="PAS domain"/>
    <property type="match status" value="1"/>
</dbReference>
<dbReference type="PANTHER" id="PTHR30543:SF21">
    <property type="entry name" value="NAD(P)H-DEPENDENT FMN REDUCTASE LOT6"/>
    <property type="match status" value="1"/>
</dbReference>
<feature type="region of interest" description="Disordered" evidence="1">
    <location>
        <begin position="377"/>
        <end position="423"/>
    </location>
</feature>
<dbReference type="Gene3D" id="3.40.50.360">
    <property type="match status" value="1"/>
</dbReference>
<accession>A0A0R1JKA3</accession>